<dbReference type="InterPro" id="IPR004564">
    <property type="entry name" value="OM_lipoprot_carrier_LolA-like"/>
</dbReference>
<accession>A0A9E2NRV7</accession>
<keyword evidence="5" id="KW-0449">Lipoprotein</keyword>
<dbReference type="AlphaFoldDB" id="A0A9E2NRV7"/>
<keyword evidence="2" id="KW-0813">Transport</keyword>
<name>A0A9E2NRV7_9GAMM</name>
<comment type="caution">
    <text evidence="5">The sequence shown here is derived from an EMBL/GenBank/DDBJ whole genome shotgun (WGS) entry which is preliminary data.</text>
</comment>
<gene>
    <name evidence="5" type="ORF">IAA31_03575</name>
</gene>
<dbReference type="EMBL" id="JAHLFG010000037">
    <property type="protein sequence ID" value="MBU3826551.1"/>
    <property type="molecule type" value="Genomic_DNA"/>
</dbReference>
<keyword evidence="4" id="KW-0653">Protein transport</keyword>
<sequence>MSIMIKLLLPFILWLGLSVAQALTLTDLSARLAAVDNLRAQFTQERQLLGFTKPLRSQGQLLVSKELGIVWQQDSPFYLQLIIDKQGLRQKDGSGQELRIDHDANPQFYQLSALLQALLQGKVDTLQQNFKLDLKEAGASWHLSLVPQDGLMQRIFTRIELEGQQYIDKVSLYDAQDDVSVIYFSKTQALDKLSEAERELFAR</sequence>
<keyword evidence="3" id="KW-0732">Signal</keyword>
<dbReference type="CDD" id="cd16325">
    <property type="entry name" value="LolA"/>
    <property type="match status" value="1"/>
</dbReference>
<dbReference type="InterPro" id="IPR029046">
    <property type="entry name" value="LolA/LolB/LppX"/>
</dbReference>
<dbReference type="Gene3D" id="2.50.20.10">
    <property type="entry name" value="Lipoprotein localisation LolA/LolB/LppX"/>
    <property type="match status" value="1"/>
</dbReference>
<protein>
    <submittedName>
        <fullName evidence="5">Outer membrane lipoprotein carrier protein LolA</fullName>
    </submittedName>
</protein>
<proteinExistence type="predicted"/>
<dbReference type="SUPFAM" id="SSF89392">
    <property type="entry name" value="Prokaryotic lipoproteins and lipoprotein localization factors"/>
    <property type="match status" value="1"/>
</dbReference>
<evidence type="ECO:0000256" key="4">
    <source>
        <dbReference type="ARBA" id="ARBA00022927"/>
    </source>
</evidence>
<dbReference type="GO" id="GO:0015031">
    <property type="term" value="P:protein transport"/>
    <property type="evidence" value="ECO:0007669"/>
    <property type="project" value="UniProtKB-KW"/>
</dbReference>
<organism evidence="5 6">
    <name type="scientific">Candidatus Anaerobiospirillum merdipullorum</name>
    <dbReference type="NCBI Taxonomy" id="2838450"/>
    <lineage>
        <taxon>Bacteria</taxon>
        <taxon>Pseudomonadati</taxon>
        <taxon>Pseudomonadota</taxon>
        <taxon>Gammaproteobacteria</taxon>
        <taxon>Aeromonadales</taxon>
        <taxon>Succinivibrionaceae</taxon>
        <taxon>Anaerobiospirillum</taxon>
    </lineage>
</organism>
<reference evidence="5" key="2">
    <citation type="submission" date="2021-04" db="EMBL/GenBank/DDBJ databases">
        <authorList>
            <person name="Gilroy R."/>
        </authorList>
    </citation>
    <scope>NUCLEOTIDE SEQUENCE</scope>
    <source>
        <strain evidence="5">687</strain>
    </source>
</reference>
<evidence type="ECO:0000256" key="3">
    <source>
        <dbReference type="ARBA" id="ARBA00022729"/>
    </source>
</evidence>
<reference evidence="5" key="1">
    <citation type="journal article" date="2021" name="PeerJ">
        <title>Extensive microbial diversity within the chicken gut microbiome revealed by metagenomics and culture.</title>
        <authorList>
            <person name="Gilroy R."/>
            <person name="Ravi A."/>
            <person name="Getino M."/>
            <person name="Pursley I."/>
            <person name="Horton D.L."/>
            <person name="Alikhan N.F."/>
            <person name="Baker D."/>
            <person name="Gharbi K."/>
            <person name="Hall N."/>
            <person name="Watson M."/>
            <person name="Adriaenssens E.M."/>
            <person name="Foster-Nyarko E."/>
            <person name="Jarju S."/>
            <person name="Secka A."/>
            <person name="Antonio M."/>
            <person name="Oren A."/>
            <person name="Chaudhuri R.R."/>
            <person name="La Ragione R."/>
            <person name="Hildebrand F."/>
            <person name="Pallen M.J."/>
        </authorList>
    </citation>
    <scope>NUCLEOTIDE SEQUENCE</scope>
    <source>
        <strain evidence="5">687</strain>
    </source>
</reference>
<dbReference type="Proteomes" id="UP000824150">
    <property type="component" value="Unassembled WGS sequence"/>
</dbReference>
<evidence type="ECO:0000313" key="6">
    <source>
        <dbReference type="Proteomes" id="UP000824150"/>
    </source>
</evidence>
<evidence type="ECO:0000313" key="5">
    <source>
        <dbReference type="EMBL" id="MBU3826551.1"/>
    </source>
</evidence>
<evidence type="ECO:0000256" key="2">
    <source>
        <dbReference type="ARBA" id="ARBA00022448"/>
    </source>
</evidence>
<evidence type="ECO:0000256" key="1">
    <source>
        <dbReference type="ARBA" id="ARBA00011245"/>
    </source>
</evidence>
<dbReference type="Pfam" id="PF03548">
    <property type="entry name" value="LolA"/>
    <property type="match status" value="1"/>
</dbReference>
<comment type="subunit">
    <text evidence="1">Monomer.</text>
</comment>